<proteinExistence type="predicted"/>
<dbReference type="EMBL" id="CP013652">
    <property type="protein sequence ID" value="ALS21467.1"/>
    <property type="molecule type" value="Genomic_DNA"/>
</dbReference>
<evidence type="ECO:0000313" key="1">
    <source>
        <dbReference type="EMBL" id="ALS21467.1"/>
    </source>
</evidence>
<dbReference type="KEGG" id="pnp:IJ22_10890"/>
<evidence type="ECO:0000313" key="2">
    <source>
        <dbReference type="Proteomes" id="UP000061660"/>
    </source>
</evidence>
<dbReference type="AlphaFoldDB" id="A0A0U2ILU8"/>
<dbReference type="PATRIC" id="fig|162209.4.peg.1158"/>
<keyword evidence="2" id="KW-1185">Reference proteome</keyword>
<gene>
    <name evidence="1" type="ORF">IJ22_10890</name>
</gene>
<protein>
    <submittedName>
        <fullName evidence="1">Uncharacterized protein</fullName>
    </submittedName>
</protein>
<dbReference type="Proteomes" id="UP000061660">
    <property type="component" value="Chromosome"/>
</dbReference>
<sequence length="42" mass="4870">MNFPFIQKIPRIVDGCEAGIQKMYIKRWGTLFIMAGDHESNL</sequence>
<reference evidence="2" key="1">
    <citation type="submission" date="2015-12" db="EMBL/GenBank/DDBJ databases">
        <title>Complete genome sequences of two moderately thermophilic Paenibacillus species.</title>
        <authorList>
            <person name="Butler R.III."/>
            <person name="Wang J."/>
            <person name="Stark B.C."/>
            <person name="Pombert J.-F."/>
        </authorList>
    </citation>
    <scope>NUCLEOTIDE SEQUENCE [LARGE SCALE GENOMIC DNA]</scope>
    <source>
        <strain evidence="2">32O-Y</strain>
    </source>
</reference>
<organism evidence="1 2">
    <name type="scientific">Paenibacillus naphthalenovorans</name>
    <dbReference type="NCBI Taxonomy" id="162209"/>
    <lineage>
        <taxon>Bacteria</taxon>
        <taxon>Bacillati</taxon>
        <taxon>Bacillota</taxon>
        <taxon>Bacilli</taxon>
        <taxon>Bacillales</taxon>
        <taxon>Paenibacillaceae</taxon>
        <taxon>Paenibacillus</taxon>
    </lineage>
</organism>
<name>A0A0U2ILU8_9BACL</name>
<reference evidence="1 2" key="2">
    <citation type="journal article" date="2016" name="Genome Announc.">
        <title>Complete Genome Sequences of Two Interactive Moderate Thermophiles, Paenibacillus napthalenovorans 32O-Y and Paenibacillus sp. 32O-W.</title>
        <authorList>
            <person name="Butler R.R.III."/>
            <person name="Wang J."/>
            <person name="Stark B.C."/>
            <person name="Pombert J.F."/>
        </authorList>
    </citation>
    <scope>NUCLEOTIDE SEQUENCE [LARGE SCALE GENOMIC DNA]</scope>
    <source>
        <strain evidence="1 2">32O-Y</strain>
    </source>
</reference>
<accession>A0A0U2ILU8</accession>